<evidence type="ECO:0000256" key="4">
    <source>
        <dbReference type="ARBA" id="ARBA00022705"/>
    </source>
</evidence>
<dbReference type="Pfam" id="PF16193">
    <property type="entry name" value="AAA_assoc_2"/>
    <property type="match status" value="1"/>
</dbReference>
<dbReference type="PANTHER" id="PTHR13779">
    <property type="entry name" value="WERNER HELICASE-INTERACTING PROTEIN 1 FAMILY MEMBER"/>
    <property type="match status" value="1"/>
</dbReference>
<evidence type="ECO:0000256" key="5">
    <source>
        <dbReference type="ARBA" id="ARBA00022741"/>
    </source>
</evidence>
<dbReference type="STRING" id="1802596.A2Z11_04010"/>
<dbReference type="Gene3D" id="1.10.3710.10">
    <property type="entry name" value="DNA polymerase III clamp loader subunits, C-terminal domain"/>
    <property type="match status" value="1"/>
</dbReference>
<dbReference type="InterPro" id="IPR027417">
    <property type="entry name" value="P-loop_NTPase"/>
</dbReference>
<evidence type="ECO:0000259" key="7">
    <source>
        <dbReference type="SMART" id="SM00382"/>
    </source>
</evidence>
<dbReference type="GO" id="GO:0003677">
    <property type="term" value="F:DNA binding"/>
    <property type="evidence" value="ECO:0007669"/>
    <property type="project" value="InterPro"/>
</dbReference>
<dbReference type="FunFam" id="3.40.50.300:FF:000137">
    <property type="entry name" value="Replication-associated recombination protein A"/>
    <property type="match status" value="1"/>
</dbReference>
<dbReference type="GO" id="GO:0017116">
    <property type="term" value="F:single-stranded DNA helicase activity"/>
    <property type="evidence" value="ECO:0007669"/>
    <property type="project" value="TreeGrafter"/>
</dbReference>
<dbReference type="GO" id="GO:0000731">
    <property type="term" value="P:DNA synthesis involved in DNA repair"/>
    <property type="evidence" value="ECO:0007669"/>
    <property type="project" value="TreeGrafter"/>
</dbReference>
<comment type="caution">
    <text evidence="8">The sequence shown here is derived from an EMBL/GenBank/DDBJ whole genome shotgun (WGS) entry which is preliminary data.</text>
</comment>
<evidence type="ECO:0000313" key="8">
    <source>
        <dbReference type="EMBL" id="OGY25217.1"/>
    </source>
</evidence>
<dbReference type="Gene3D" id="1.20.272.10">
    <property type="match status" value="1"/>
</dbReference>
<dbReference type="SUPFAM" id="SSF48019">
    <property type="entry name" value="post-AAA+ oligomerization domain-like"/>
    <property type="match status" value="1"/>
</dbReference>
<dbReference type="GO" id="GO:0005524">
    <property type="term" value="F:ATP binding"/>
    <property type="evidence" value="ECO:0007669"/>
    <property type="project" value="UniProtKB-KW"/>
</dbReference>
<protein>
    <recommendedName>
        <fullName evidence="3">Replication-associated recombination protein A</fullName>
    </recommendedName>
</protein>
<evidence type="ECO:0000256" key="2">
    <source>
        <dbReference type="ARBA" id="ARBA00008959"/>
    </source>
</evidence>
<dbReference type="InterPro" id="IPR021886">
    <property type="entry name" value="MgsA_C"/>
</dbReference>
<accession>A0A1G1WD53</accession>
<dbReference type="Gene3D" id="3.40.50.300">
    <property type="entry name" value="P-loop containing nucleotide triphosphate hydrolases"/>
    <property type="match status" value="1"/>
</dbReference>
<evidence type="ECO:0000256" key="3">
    <source>
        <dbReference type="ARBA" id="ARBA00020776"/>
    </source>
</evidence>
<dbReference type="FunFam" id="1.20.272.10:FF:000001">
    <property type="entry name" value="Putative AAA family ATPase"/>
    <property type="match status" value="1"/>
</dbReference>
<keyword evidence="4" id="KW-0235">DNA replication</keyword>
<comment type="function">
    <text evidence="1">DNA-dependent ATPase that plays important roles in cellular responses to stalled DNA replication processes.</text>
</comment>
<dbReference type="SMART" id="SM00382">
    <property type="entry name" value="AAA"/>
    <property type="match status" value="1"/>
</dbReference>
<dbReference type="FunFam" id="1.10.8.60:FF:000029">
    <property type="entry name" value="Replication-associated recombination protein A"/>
    <property type="match status" value="1"/>
</dbReference>
<dbReference type="Pfam" id="PF12002">
    <property type="entry name" value="MgsA_C"/>
    <property type="match status" value="1"/>
</dbReference>
<dbReference type="Pfam" id="PF05496">
    <property type="entry name" value="RuvB_N"/>
    <property type="match status" value="1"/>
</dbReference>
<dbReference type="CDD" id="cd00009">
    <property type="entry name" value="AAA"/>
    <property type="match status" value="1"/>
</dbReference>
<comment type="similarity">
    <text evidence="2">Belongs to the AAA ATPase family. RarA/MGS1/WRNIP1 subfamily.</text>
</comment>
<evidence type="ECO:0000256" key="1">
    <source>
        <dbReference type="ARBA" id="ARBA00002393"/>
    </source>
</evidence>
<gene>
    <name evidence="8" type="ORF">A2Z11_04010</name>
</gene>
<dbReference type="EMBL" id="MHCS01000050">
    <property type="protein sequence ID" value="OGY25217.1"/>
    <property type="molecule type" value="Genomic_DNA"/>
</dbReference>
<reference evidence="8 9" key="1">
    <citation type="journal article" date="2016" name="Nat. Commun.">
        <title>Thousands of microbial genomes shed light on interconnected biogeochemical processes in an aquifer system.</title>
        <authorList>
            <person name="Anantharaman K."/>
            <person name="Brown C.T."/>
            <person name="Hug L.A."/>
            <person name="Sharon I."/>
            <person name="Castelle C.J."/>
            <person name="Probst A.J."/>
            <person name="Thomas B.C."/>
            <person name="Singh A."/>
            <person name="Wilkins M.J."/>
            <person name="Karaoz U."/>
            <person name="Brodie E.L."/>
            <person name="Williams K.H."/>
            <person name="Hubbard S.S."/>
            <person name="Banfield J.F."/>
        </authorList>
    </citation>
    <scope>NUCLEOTIDE SEQUENCE [LARGE SCALE GENOMIC DNA]</scope>
</reference>
<dbReference type="Proteomes" id="UP000176389">
    <property type="component" value="Unassembled WGS sequence"/>
</dbReference>
<keyword evidence="5" id="KW-0547">Nucleotide-binding</keyword>
<evidence type="ECO:0000313" key="9">
    <source>
        <dbReference type="Proteomes" id="UP000176389"/>
    </source>
</evidence>
<feature type="domain" description="AAA+ ATPase" evidence="7">
    <location>
        <begin position="41"/>
        <end position="159"/>
    </location>
</feature>
<dbReference type="InterPro" id="IPR003593">
    <property type="entry name" value="AAA+_ATPase"/>
</dbReference>
<dbReference type="GO" id="GO:0006261">
    <property type="term" value="P:DNA-templated DNA replication"/>
    <property type="evidence" value="ECO:0007669"/>
    <property type="project" value="TreeGrafter"/>
</dbReference>
<dbReference type="Gene3D" id="1.10.8.60">
    <property type="match status" value="1"/>
</dbReference>
<dbReference type="SUPFAM" id="SSF52540">
    <property type="entry name" value="P-loop containing nucleoside triphosphate hydrolases"/>
    <property type="match status" value="1"/>
</dbReference>
<dbReference type="InterPro" id="IPR008921">
    <property type="entry name" value="DNA_pol3_clamp-load_cplx_C"/>
</dbReference>
<dbReference type="InterPro" id="IPR032423">
    <property type="entry name" value="AAA_assoc_2"/>
</dbReference>
<keyword evidence="6" id="KW-0067">ATP-binding</keyword>
<organism evidence="8 9">
    <name type="scientific">Candidatus Woykebacteria bacterium RBG_16_43_9</name>
    <dbReference type="NCBI Taxonomy" id="1802596"/>
    <lineage>
        <taxon>Bacteria</taxon>
        <taxon>Candidatus Woykeibacteriota</taxon>
    </lineage>
</organism>
<name>A0A1G1WD53_9BACT</name>
<dbReference type="PANTHER" id="PTHR13779:SF7">
    <property type="entry name" value="ATPASE WRNIP1"/>
    <property type="match status" value="1"/>
</dbReference>
<dbReference type="GO" id="GO:0006310">
    <property type="term" value="P:DNA recombination"/>
    <property type="evidence" value="ECO:0007669"/>
    <property type="project" value="InterPro"/>
</dbReference>
<dbReference type="GO" id="GO:0008047">
    <property type="term" value="F:enzyme activator activity"/>
    <property type="evidence" value="ECO:0007669"/>
    <property type="project" value="TreeGrafter"/>
</dbReference>
<dbReference type="AlphaFoldDB" id="A0A1G1WD53"/>
<dbReference type="CDD" id="cd18139">
    <property type="entry name" value="HLD_clamp_RarA"/>
    <property type="match status" value="1"/>
</dbReference>
<dbReference type="GO" id="GO:0009378">
    <property type="term" value="F:four-way junction helicase activity"/>
    <property type="evidence" value="ECO:0007669"/>
    <property type="project" value="InterPro"/>
</dbReference>
<sequence length="428" mass="47274">MKQGHQPLADRLRPTNLKEFVGQRHLVGPGKIVSALLRQDQVPSLIFWGPPGSGKTTLAKIIAGETNSYFTFYSAVEVGVNEIKKIIKEAKERLITSGQKTVLCIDEIHRWNKAQQAVLLPHVEDGTVVLIGATTENPSFEVIGPLLSRAKVLTLERLETEDFQKIIQRAISDKERGLGNYNVSIAKDALELLIASANGDARIVLNALEIATNLTRPKSGKRLIDLGKISQALGSKKLLYDKTGEEHYNTISAFIKSLRGSDADAAVYWLARMLEAGEDPEFIARRMVILASEDVGNADPKALQVAVAAAQALQFVGLPEAALNLAHAATYLATTPKSNASYMALKRAKIDVKQTLNEPVPLHLRNPVTDLMKGVGYGRGYKYAHEFPDGFAKQQFLPDKLKGRKYYEPKNIGYERFIKEHLEKLRGK</sequence>
<proteinExistence type="inferred from homology"/>
<dbReference type="InterPro" id="IPR008824">
    <property type="entry name" value="RuvB-like_N"/>
</dbReference>
<evidence type="ECO:0000256" key="6">
    <source>
        <dbReference type="ARBA" id="ARBA00022840"/>
    </source>
</evidence>
<dbReference type="InterPro" id="IPR051314">
    <property type="entry name" value="AAA_ATPase_RarA/MGS1/WRNIP1"/>
</dbReference>